<evidence type="ECO:0000256" key="4">
    <source>
        <dbReference type="ARBA" id="ARBA00022777"/>
    </source>
</evidence>
<accession>A0ABR2L503</accession>
<keyword evidence="4 7" id="KW-0418">Kinase</keyword>
<keyword evidence="8" id="KW-1185">Reference proteome</keyword>
<dbReference type="Gene3D" id="1.10.510.10">
    <property type="entry name" value="Transferase(Phosphotransferase) domain 1"/>
    <property type="match status" value="1"/>
</dbReference>
<organism evidence="7 8">
    <name type="scientific">Tritrichomonas musculus</name>
    <dbReference type="NCBI Taxonomy" id="1915356"/>
    <lineage>
        <taxon>Eukaryota</taxon>
        <taxon>Metamonada</taxon>
        <taxon>Parabasalia</taxon>
        <taxon>Tritrichomonadida</taxon>
        <taxon>Tritrichomonadidae</taxon>
        <taxon>Tritrichomonas</taxon>
    </lineage>
</organism>
<evidence type="ECO:0000256" key="5">
    <source>
        <dbReference type="ARBA" id="ARBA00022840"/>
    </source>
</evidence>
<dbReference type="SUPFAM" id="SSF56112">
    <property type="entry name" value="Protein kinase-like (PK-like)"/>
    <property type="match status" value="1"/>
</dbReference>
<gene>
    <name evidence="7" type="ORF">M9Y10_000727</name>
</gene>
<dbReference type="PANTHER" id="PTHR24349">
    <property type="entry name" value="SERINE/THREONINE-PROTEIN KINASE"/>
    <property type="match status" value="1"/>
</dbReference>
<dbReference type="Proteomes" id="UP001470230">
    <property type="component" value="Unassembled WGS sequence"/>
</dbReference>
<proteinExistence type="predicted"/>
<dbReference type="InterPro" id="IPR050205">
    <property type="entry name" value="CDPK_Ser/Thr_kinases"/>
</dbReference>
<keyword evidence="5" id="KW-0067">ATP-binding</keyword>
<keyword evidence="3" id="KW-0547">Nucleotide-binding</keyword>
<dbReference type="EMBL" id="JAPFFF010000001">
    <property type="protein sequence ID" value="KAK8898440.1"/>
    <property type="molecule type" value="Genomic_DNA"/>
</dbReference>
<keyword evidence="2" id="KW-0808">Transferase</keyword>
<feature type="domain" description="Protein kinase" evidence="6">
    <location>
        <begin position="1"/>
        <end position="85"/>
    </location>
</feature>
<dbReference type="PROSITE" id="PS50011">
    <property type="entry name" value="PROTEIN_KINASE_DOM"/>
    <property type="match status" value="1"/>
</dbReference>
<evidence type="ECO:0000256" key="2">
    <source>
        <dbReference type="ARBA" id="ARBA00022679"/>
    </source>
</evidence>
<name>A0ABR2L503_9EUKA</name>
<dbReference type="InterPro" id="IPR011009">
    <property type="entry name" value="Kinase-like_dom_sf"/>
</dbReference>
<dbReference type="GO" id="GO:0016301">
    <property type="term" value="F:kinase activity"/>
    <property type="evidence" value="ECO:0007669"/>
    <property type="project" value="UniProtKB-KW"/>
</dbReference>
<evidence type="ECO:0000313" key="8">
    <source>
        <dbReference type="Proteomes" id="UP001470230"/>
    </source>
</evidence>
<sequence length="111" mass="12777">MGVAMYALLSKSIPFDPCSQYQIEKLFEGEVNFDAPDEDLDEEEENFLENFKNVSEEAKNLIRQMLCPNPEERISAEEALADPWFQMFENNAEAPIQGNDNIFNAIEETQH</sequence>
<evidence type="ECO:0000256" key="3">
    <source>
        <dbReference type="ARBA" id="ARBA00022741"/>
    </source>
</evidence>
<protein>
    <submittedName>
        <fullName evidence="7">Protein serine/threonine kinase activity protein</fullName>
    </submittedName>
</protein>
<dbReference type="InterPro" id="IPR000719">
    <property type="entry name" value="Prot_kinase_dom"/>
</dbReference>
<keyword evidence="1" id="KW-0723">Serine/threonine-protein kinase</keyword>
<evidence type="ECO:0000313" key="7">
    <source>
        <dbReference type="EMBL" id="KAK8898440.1"/>
    </source>
</evidence>
<evidence type="ECO:0000256" key="1">
    <source>
        <dbReference type="ARBA" id="ARBA00022527"/>
    </source>
</evidence>
<comment type="caution">
    <text evidence="7">The sequence shown here is derived from an EMBL/GenBank/DDBJ whole genome shotgun (WGS) entry which is preliminary data.</text>
</comment>
<dbReference type="Pfam" id="PF00069">
    <property type="entry name" value="Pkinase"/>
    <property type="match status" value="1"/>
</dbReference>
<evidence type="ECO:0000259" key="6">
    <source>
        <dbReference type="PROSITE" id="PS50011"/>
    </source>
</evidence>
<reference evidence="7 8" key="1">
    <citation type="submission" date="2024-04" db="EMBL/GenBank/DDBJ databases">
        <title>Tritrichomonas musculus Genome.</title>
        <authorList>
            <person name="Alves-Ferreira E."/>
            <person name="Grigg M."/>
            <person name="Lorenzi H."/>
            <person name="Galac M."/>
        </authorList>
    </citation>
    <scope>NUCLEOTIDE SEQUENCE [LARGE SCALE GENOMIC DNA]</scope>
    <source>
        <strain evidence="7 8">EAF2021</strain>
    </source>
</reference>